<keyword evidence="3 7" id="KW-0812">Transmembrane</keyword>
<organism evidence="9 10">
    <name type="scientific">Subtercola lobariae</name>
    <dbReference type="NCBI Taxonomy" id="1588641"/>
    <lineage>
        <taxon>Bacteria</taxon>
        <taxon>Bacillati</taxon>
        <taxon>Actinomycetota</taxon>
        <taxon>Actinomycetes</taxon>
        <taxon>Micrococcales</taxon>
        <taxon>Microbacteriaceae</taxon>
        <taxon>Subtercola</taxon>
    </lineage>
</organism>
<keyword evidence="5 7" id="KW-0472">Membrane</keyword>
<dbReference type="CDD" id="cd17316">
    <property type="entry name" value="MFS_SV2_like"/>
    <property type="match status" value="1"/>
</dbReference>
<dbReference type="InterPro" id="IPR011701">
    <property type="entry name" value="MFS"/>
</dbReference>
<keyword evidence="10" id="KW-1185">Reference proteome</keyword>
<feature type="transmembrane region" description="Helical" evidence="7">
    <location>
        <begin position="87"/>
        <end position="107"/>
    </location>
</feature>
<dbReference type="AlphaFoldDB" id="A0A917EXC2"/>
<evidence type="ECO:0000256" key="7">
    <source>
        <dbReference type="SAM" id="Phobius"/>
    </source>
</evidence>
<evidence type="ECO:0000256" key="5">
    <source>
        <dbReference type="ARBA" id="ARBA00023136"/>
    </source>
</evidence>
<dbReference type="GO" id="GO:0005886">
    <property type="term" value="C:plasma membrane"/>
    <property type="evidence" value="ECO:0007669"/>
    <property type="project" value="UniProtKB-SubCell"/>
</dbReference>
<feature type="transmembrane region" description="Helical" evidence="7">
    <location>
        <begin position="119"/>
        <end position="135"/>
    </location>
</feature>
<dbReference type="Proteomes" id="UP000598775">
    <property type="component" value="Unassembled WGS sequence"/>
</dbReference>
<evidence type="ECO:0000259" key="8">
    <source>
        <dbReference type="PROSITE" id="PS50850"/>
    </source>
</evidence>
<dbReference type="InterPro" id="IPR020846">
    <property type="entry name" value="MFS_dom"/>
</dbReference>
<dbReference type="Gene3D" id="1.20.1250.20">
    <property type="entry name" value="MFS general substrate transporter like domains"/>
    <property type="match status" value="1"/>
</dbReference>
<evidence type="ECO:0000256" key="6">
    <source>
        <dbReference type="SAM" id="MobiDB-lite"/>
    </source>
</evidence>
<feature type="transmembrane region" description="Helical" evidence="7">
    <location>
        <begin position="393"/>
        <end position="412"/>
    </location>
</feature>
<dbReference type="RefSeq" id="WP_188678718.1">
    <property type="nucleotide sequence ID" value="NZ_BMGP01000004.1"/>
</dbReference>
<dbReference type="PANTHER" id="PTHR23511:SF34">
    <property type="entry name" value="SYNAPTIC VESICLE GLYCOPROTEIN 2"/>
    <property type="match status" value="1"/>
</dbReference>
<feature type="domain" description="Major facilitator superfamily (MFS) profile" evidence="8">
    <location>
        <begin position="50"/>
        <end position="482"/>
    </location>
</feature>
<feature type="transmembrane region" description="Helical" evidence="7">
    <location>
        <begin position="141"/>
        <end position="162"/>
    </location>
</feature>
<keyword evidence="4 7" id="KW-1133">Transmembrane helix</keyword>
<protein>
    <submittedName>
        <fullName evidence="9">MFS transporter</fullName>
    </submittedName>
</protein>
<evidence type="ECO:0000313" key="9">
    <source>
        <dbReference type="EMBL" id="GGF30591.1"/>
    </source>
</evidence>
<feature type="region of interest" description="Disordered" evidence="6">
    <location>
        <begin position="256"/>
        <end position="278"/>
    </location>
</feature>
<reference evidence="9 10" key="1">
    <citation type="journal article" date="2014" name="Int. J. Syst. Evol. Microbiol.">
        <title>Complete genome sequence of Corynebacterium casei LMG S-19264T (=DSM 44701T), isolated from a smear-ripened cheese.</title>
        <authorList>
            <consortium name="US DOE Joint Genome Institute (JGI-PGF)"/>
            <person name="Walter F."/>
            <person name="Albersmeier A."/>
            <person name="Kalinowski J."/>
            <person name="Ruckert C."/>
        </authorList>
    </citation>
    <scope>NUCLEOTIDE SEQUENCE [LARGE SCALE GENOMIC DNA]</scope>
    <source>
        <strain evidence="9 10">CGMCC 1.12976</strain>
    </source>
</reference>
<name>A0A917EXC2_9MICO</name>
<dbReference type="InterPro" id="IPR005829">
    <property type="entry name" value="Sugar_transporter_CS"/>
</dbReference>
<feature type="transmembrane region" description="Helical" evidence="7">
    <location>
        <begin position="306"/>
        <end position="331"/>
    </location>
</feature>
<gene>
    <name evidence="9" type="primary">ydjE</name>
    <name evidence="9" type="ORF">GCM10011399_24800</name>
</gene>
<feature type="transmembrane region" description="Helical" evidence="7">
    <location>
        <begin position="50"/>
        <end position="75"/>
    </location>
</feature>
<feature type="transmembrane region" description="Helical" evidence="7">
    <location>
        <begin position="458"/>
        <end position="477"/>
    </location>
</feature>
<proteinExistence type="predicted"/>
<accession>A0A917EXC2</accession>
<dbReference type="GO" id="GO:0022857">
    <property type="term" value="F:transmembrane transporter activity"/>
    <property type="evidence" value="ECO:0007669"/>
    <property type="project" value="InterPro"/>
</dbReference>
<dbReference type="InterPro" id="IPR036259">
    <property type="entry name" value="MFS_trans_sf"/>
</dbReference>
<feature type="transmembrane region" description="Helical" evidence="7">
    <location>
        <begin position="337"/>
        <end position="362"/>
    </location>
</feature>
<comment type="caution">
    <text evidence="9">The sequence shown here is derived from an EMBL/GenBank/DDBJ whole genome shotgun (WGS) entry which is preliminary data.</text>
</comment>
<dbReference type="Pfam" id="PF00083">
    <property type="entry name" value="Sugar_tr"/>
    <property type="match status" value="1"/>
</dbReference>
<dbReference type="SUPFAM" id="SSF103473">
    <property type="entry name" value="MFS general substrate transporter"/>
    <property type="match status" value="1"/>
</dbReference>
<feature type="transmembrane region" description="Helical" evidence="7">
    <location>
        <begin position="433"/>
        <end position="452"/>
    </location>
</feature>
<dbReference type="EMBL" id="BMGP01000004">
    <property type="protein sequence ID" value="GGF30591.1"/>
    <property type="molecule type" value="Genomic_DNA"/>
</dbReference>
<dbReference type="Pfam" id="PF07690">
    <property type="entry name" value="MFS_1"/>
    <property type="match status" value="1"/>
</dbReference>
<dbReference type="PANTHER" id="PTHR23511">
    <property type="entry name" value="SYNAPTIC VESICLE GLYCOPROTEIN 2"/>
    <property type="match status" value="1"/>
</dbReference>
<comment type="subcellular location">
    <subcellularLocation>
        <location evidence="1">Cell membrane</location>
        <topology evidence="1">Multi-pass membrane protein</topology>
    </subcellularLocation>
</comment>
<evidence type="ECO:0000313" key="10">
    <source>
        <dbReference type="Proteomes" id="UP000598775"/>
    </source>
</evidence>
<dbReference type="PROSITE" id="PS00217">
    <property type="entry name" value="SUGAR_TRANSPORT_2"/>
    <property type="match status" value="1"/>
</dbReference>
<feature type="transmembrane region" description="Helical" evidence="7">
    <location>
        <begin position="369"/>
        <end position="387"/>
    </location>
</feature>
<feature type="transmembrane region" description="Helical" evidence="7">
    <location>
        <begin position="174"/>
        <end position="198"/>
    </location>
</feature>
<keyword evidence="2" id="KW-0813">Transport</keyword>
<sequence>MTGNEARETPTAHHRGSATATAAAAADAASAASVVHSLDTAPVSQWHRRLILLIGAGSFFNFVEVALSSLLVPLIGEHWAMNSFEQAALIAATFIGEAIGSTVLSPLADRFGRSRMFQVNLLLYAVLSVVSAFAPNVDALIVLRVLLGIGLGAELTLVDSYLGEMMPARSRGRLVAWSYTLGLLAVPITGAVTVFVPADVGGIAGWRFILAATAIGALVVWLLRRKLPESPRWLIAHGRHDEARAVIAGLERYGAEPATRGNRSRARKPRQPPVATEPASAAAEHPLAAIAAYQPPSAHQLARRRALLIVLNTLGPIAFYGFASIAPLVLIDKGFSIVHSLAFTALSALGYPLGSLLCVPIVERFQRRTLLIASSLAVAVFGITFGFATTPVLIVAAGFLTGMASVVQSNVTHIYQAELFPTAIRARSVGRPYALSRVIGALLPFATLPILHALGAGWLYSLCAALIVVLVVLIGILGPRTNAKSLDTI</sequence>
<feature type="transmembrane region" description="Helical" evidence="7">
    <location>
        <begin position="204"/>
        <end position="223"/>
    </location>
</feature>
<evidence type="ECO:0000256" key="4">
    <source>
        <dbReference type="ARBA" id="ARBA00022989"/>
    </source>
</evidence>
<dbReference type="InterPro" id="IPR005828">
    <property type="entry name" value="MFS_sugar_transport-like"/>
</dbReference>
<dbReference type="PROSITE" id="PS50850">
    <property type="entry name" value="MFS"/>
    <property type="match status" value="1"/>
</dbReference>
<evidence type="ECO:0000256" key="2">
    <source>
        <dbReference type="ARBA" id="ARBA00022448"/>
    </source>
</evidence>
<evidence type="ECO:0000256" key="1">
    <source>
        <dbReference type="ARBA" id="ARBA00004651"/>
    </source>
</evidence>
<evidence type="ECO:0000256" key="3">
    <source>
        <dbReference type="ARBA" id="ARBA00022692"/>
    </source>
</evidence>